<reference evidence="3 5" key="1">
    <citation type="submission" date="2015-11" db="EMBL/GenBank/DDBJ databases">
        <title>Genomic analysis of 38 Legionella species identifies large and diverse effector repertoires.</title>
        <authorList>
            <person name="Burstein D."/>
            <person name="Amaro F."/>
            <person name="Zusman T."/>
            <person name="Lifshitz Z."/>
            <person name="Cohen O."/>
            <person name="Gilbert J.A."/>
            <person name="Pupko T."/>
            <person name="Shuman H.A."/>
            <person name="Segal G."/>
        </authorList>
    </citation>
    <scope>NUCLEOTIDE SEQUENCE [LARGE SCALE GENOMIC DNA]</scope>
    <source>
        <strain evidence="3 5">JA-26-G1-E2</strain>
    </source>
</reference>
<protein>
    <submittedName>
        <fullName evidence="3">Coiled coil protein</fullName>
    </submittedName>
</protein>
<dbReference type="EMBL" id="LYOZ01000051">
    <property type="protein sequence ID" value="OCH97237.1"/>
    <property type="molecule type" value="Genomic_DNA"/>
</dbReference>
<evidence type="ECO:0000313" key="3">
    <source>
        <dbReference type="EMBL" id="KTD06783.1"/>
    </source>
</evidence>
<sequence length="607" mass="68552">MLRTLNKVSGYIAGIILYPLKSLFVNFLVAAATVSIATLILIGLPFYYARNAYNAADERKFSAAVFAGIQTAVYTLTIVPLFTGIALTIGSIVAIYDVVNSAYLGAVDGYERGLFYYVLKKAFTKFTVFSTSLDTISTLVNQRNTTPINQHALEELLVDSEMDYTNLVDVPRPPKEVPELFETTEISASSDAFLTENEINEAQKITGLQAPLTQYKELYKRLSFINQAMDERSRNTFGRQQLAKVILGKVLELHQSTTVTESSTKSKDFGQFENPSPSIEDKAQQLISHLQDPNQEANFRKLVKVLTVKHFNADCINKNLELLRLIQPSNFSKIAKAIHEEPQKNQAIANLKRLNQHLKTSSTSEHAQLINNAHTLIPIIEDNTESLMLDIAGIKNTDTLAELLGDKDYEKNLPKILQLFKEIHPDHFGNLAKLIRGDSLNFDFVSDKTDFVSSDEIFFLDIENPALMVKLYEYEPNKWRPIISSTKIIDFANLEEWLTKNNSHPLTREPLDNANPYELNGVRYNTKYRIYPYKGFHSSHELKLLAQHIRTTLAANTPPSPFPRPSTELSATTYQETSSQRFFEPETPSQPPGETPQNNSGNDFYFQ</sequence>
<feature type="compositionally biased region" description="Polar residues" evidence="1">
    <location>
        <begin position="595"/>
        <end position="607"/>
    </location>
</feature>
<dbReference type="RefSeq" id="WP_058449012.1">
    <property type="nucleotide sequence ID" value="NZ_CAAAJF010000009.1"/>
</dbReference>
<keyword evidence="6" id="KW-1185">Reference proteome</keyword>
<feature type="transmembrane region" description="Helical" evidence="2">
    <location>
        <begin position="61"/>
        <end position="82"/>
    </location>
</feature>
<dbReference type="OrthoDB" id="5654306at2"/>
<feature type="compositionally biased region" description="Polar residues" evidence="1">
    <location>
        <begin position="567"/>
        <end position="581"/>
    </location>
</feature>
<comment type="caution">
    <text evidence="3">The sequence shown here is derived from an EMBL/GenBank/DDBJ whole genome shotgun (WGS) entry which is preliminary data.</text>
</comment>
<dbReference type="AlphaFoldDB" id="A0A0W0UG07"/>
<evidence type="ECO:0000256" key="2">
    <source>
        <dbReference type="SAM" id="Phobius"/>
    </source>
</evidence>
<keyword evidence="2" id="KW-1133">Transmembrane helix</keyword>
<organism evidence="3 5">
    <name type="scientific">Legionella jamestowniensis</name>
    <dbReference type="NCBI Taxonomy" id="455"/>
    <lineage>
        <taxon>Bacteria</taxon>
        <taxon>Pseudomonadati</taxon>
        <taxon>Pseudomonadota</taxon>
        <taxon>Gammaproteobacteria</taxon>
        <taxon>Legionellales</taxon>
        <taxon>Legionellaceae</taxon>
        <taxon>Legionella</taxon>
    </lineage>
</organism>
<proteinExistence type="predicted"/>
<keyword evidence="2" id="KW-0472">Membrane</keyword>
<keyword evidence="2" id="KW-0812">Transmembrane</keyword>
<reference evidence="4 6" key="2">
    <citation type="submission" date="2016-05" db="EMBL/GenBank/DDBJ databases">
        <authorList>
            <person name="Prochazka B."/>
            <person name="Indra A."/>
            <person name="Hasenberger P."/>
            <person name="Blaschitz M."/>
            <person name="Wagner L."/>
            <person name="Wewalka G."/>
            <person name="Sorschag S."/>
            <person name="Schmid D."/>
            <person name="Ruppitsch W."/>
        </authorList>
    </citation>
    <scope>NUCLEOTIDE SEQUENCE [LARGE SCALE GENOMIC DNA]</scope>
    <source>
        <strain evidence="4 6">974010_12</strain>
    </source>
</reference>
<dbReference type="EMBL" id="LNYG01000013">
    <property type="protein sequence ID" value="KTD06783.1"/>
    <property type="molecule type" value="Genomic_DNA"/>
</dbReference>
<evidence type="ECO:0000256" key="1">
    <source>
        <dbReference type="SAM" id="MobiDB-lite"/>
    </source>
</evidence>
<feature type="transmembrane region" description="Helical" evidence="2">
    <location>
        <begin position="27"/>
        <end position="49"/>
    </location>
</feature>
<dbReference type="Proteomes" id="UP000093336">
    <property type="component" value="Unassembled WGS sequence"/>
</dbReference>
<dbReference type="STRING" id="455.Ljam_0978"/>
<accession>A0A0W0UG07</accession>
<evidence type="ECO:0000313" key="6">
    <source>
        <dbReference type="Proteomes" id="UP000093336"/>
    </source>
</evidence>
<dbReference type="PATRIC" id="fig|455.5.peg.1038"/>
<gene>
    <name evidence="4" type="ORF">A8135_03845</name>
    <name evidence="3" type="ORF">Ljam_0978</name>
</gene>
<evidence type="ECO:0000313" key="5">
    <source>
        <dbReference type="Proteomes" id="UP000054715"/>
    </source>
</evidence>
<name>A0A0W0UG07_9GAMM</name>
<feature type="region of interest" description="Disordered" evidence="1">
    <location>
        <begin position="554"/>
        <end position="607"/>
    </location>
</feature>
<dbReference type="Proteomes" id="UP000054715">
    <property type="component" value="Unassembled WGS sequence"/>
</dbReference>
<evidence type="ECO:0000313" key="4">
    <source>
        <dbReference type="EMBL" id="OCH97237.1"/>
    </source>
</evidence>